<gene>
    <name evidence="2" type="ORF">ACGFYS_19990</name>
</gene>
<reference evidence="2 3" key="1">
    <citation type="submission" date="2024-10" db="EMBL/GenBank/DDBJ databases">
        <title>The Natural Products Discovery Center: Release of the First 8490 Sequenced Strains for Exploring Actinobacteria Biosynthetic Diversity.</title>
        <authorList>
            <person name="Kalkreuter E."/>
            <person name="Kautsar S.A."/>
            <person name="Yang D."/>
            <person name="Bader C.D."/>
            <person name="Teijaro C.N."/>
            <person name="Fluegel L."/>
            <person name="Davis C.M."/>
            <person name="Simpson J.R."/>
            <person name="Lauterbach L."/>
            <person name="Steele A.D."/>
            <person name="Gui C."/>
            <person name="Meng S."/>
            <person name="Li G."/>
            <person name="Viehrig K."/>
            <person name="Ye F."/>
            <person name="Su P."/>
            <person name="Kiefer A.F."/>
            <person name="Nichols A."/>
            <person name="Cepeda A.J."/>
            <person name="Yan W."/>
            <person name="Fan B."/>
            <person name="Jiang Y."/>
            <person name="Adhikari A."/>
            <person name="Zheng C.-J."/>
            <person name="Schuster L."/>
            <person name="Cowan T.M."/>
            <person name="Smanski M.J."/>
            <person name="Chevrette M.G."/>
            <person name="De Carvalho L.P.S."/>
            <person name="Shen B."/>
        </authorList>
    </citation>
    <scope>NUCLEOTIDE SEQUENCE [LARGE SCALE GENOMIC DNA]</scope>
    <source>
        <strain evidence="2 3">NPDC048229</strain>
    </source>
</reference>
<evidence type="ECO:0000313" key="2">
    <source>
        <dbReference type="EMBL" id="MFG3191211.1"/>
    </source>
</evidence>
<dbReference type="RefSeq" id="WP_189850074.1">
    <property type="nucleotide sequence ID" value="NZ_BMVV01000009.1"/>
</dbReference>
<proteinExistence type="predicted"/>
<organism evidence="2 3">
    <name type="scientific">Streptomyces omiyaensis</name>
    <dbReference type="NCBI Taxonomy" id="68247"/>
    <lineage>
        <taxon>Bacteria</taxon>
        <taxon>Bacillati</taxon>
        <taxon>Actinomycetota</taxon>
        <taxon>Actinomycetes</taxon>
        <taxon>Kitasatosporales</taxon>
        <taxon>Streptomycetaceae</taxon>
        <taxon>Streptomyces</taxon>
    </lineage>
</organism>
<evidence type="ECO:0000313" key="3">
    <source>
        <dbReference type="Proteomes" id="UP001604282"/>
    </source>
</evidence>
<feature type="compositionally biased region" description="Basic and acidic residues" evidence="1">
    <location>
        <begin position="29"/>
        <end position="41"/>
    </location>
</feature>
<dbReference type="EMBL" id="JBICZW010000011">
    <property type="protein sequence ID" value="MFG3191211.1"/>
    <property type="molecule type" value="Genomic_DNA"/>
</dbReference>
<accession>A0ABW7BV55</accession>
<protein>
    <submittedName>
        <fullName evidence="2">Uncharacterized protein</fullName>
    </submittedName>
</protein>
<dbReference type="Proteomes" id="UP001604282">
    <property type="component" value="Unassembled WGS sequence"/>
</dbReference>
<comment type="caution">
    <text evidence="2">The sequence shown here is derived from an EMBL/GenBank/DDBJ whole genome shotgun (WGS) entry which is preliminary data.</text>
</comment>
<keyword evidence="3" id="KW-1185">Reference proteome</keyword>
<feature type="region of interest" description="Disordered" evidence="1">
    <location>
        <begin position="17"/>
        <end position="47"/>
    </location>
</feature>
<evidence type="ECO:0000256" key="1">
    <source>
        <dbReference type="SAM" id="MobiDB-lite"/>
    </source>
</evidence>
<sequence>MTDEEFLHLLEEARKEARRTVLPPAAAEGDSRYERLGRHAEAGASAH</sequence>
<name>A0ABW7BV55_9ACTN</name>